<reference evidence="1" key="1">
    <citation type="journal article" date="2019" name="Sci. Rep.">
        <title>Draft genome of Tanacetum cinerariifolium, the natural source of mosquito coil.</title>
        <authorList>
            <person name="Yamashiro T."/>
            <person name="Shiraishi A."/>
            <person name="Satake H."/>
            <person name="Nakayama K."/>
        </authorList>
    </citation>
    <scope>NUCLEOTIDE SEQUENCE</scope>
</reference>
<protein>
    <submittedName>
        <fullName evidence="1">Uncharacterized protein</fullName>
    </submittedName>
</protein>
<organism evidence="1">
    <name type="scientific">Tanacetum cinerariifolium</name>
    <name type="common">Dalmatian daisy</name>
    <name type="synonym">Chrysanthemum cinerariifolium</name>
    <dbReference type="NCBI Taxonomy" id="118510"/>
    <lineage>
        <taxon>Eukaryota</taxon>
        <taxon>Viridiplantae</taxon>
        <taxon>Streptophyta</taxon>
        <taxon>Embryophyta</taxon>
        <taxon>Tracheophyta</taxon>
        <taxon>Spermatophyta</taxon>
        <taxon>Magnoliopsida</taxon>
        <taxon>eudicotyledons</taxon>
        <taxon>Gunneridae</taxon>
        <taxon>Pentapetalae</taxon>
        <taxon>asterids</taxon>
        <taxon>campanulids</taxon>
        <taxon>Asterales</taxon>
        <taxon>Asteraceae</taxon>
        <taxon>Asteroideae</taxon>
        <taxon>Anthemideae</taxon>
        <taxon>Anthemidinae</taxon>
        <taxon>Tanacetum</taxon>
    </lineage>
</organism>
<feature type="non-terminal residue" evidence="1">
    <location>
        <position position="1"/>
    </location>
</feature>
<evidence type="ECO:0000313" key="1">
    <source>
        <dbReference type="EMBL" id="GFD56720.1"/>
    </source>
</evidence>
<comment type="caution">
    <text evidence="1">The sequence shown here is derived from an EMBL/GenBank/DDBJ whole genome shotgun (WGS) entry which is preliminary data.</text>
</comment>
<dbReference type="EMBL" id="BKCJ011832514">
    <property type="protein sequence ID" value="GFD56720.1"/>
    <property type="molecule type" value="Genomic_DNA"/>
</dbReference>
<sequence>AIEPDAVKVRKVGVAGLAPIGQEVELALGLVYFQQLRHHKIALRNLVLHLAAAGVVEVEVAPVVAL</sequence>
<name>A0A699XE94_TANCI</name>
<dbReference type="AlphaFoldDB" id="A0A699XE94"/>
<gene>
    <name evidence="1" type="ORF">Tci_928689</name>
</gene>
<accession>A0A699XE94</accession>
<proteinExistence type="predicted"/>